<keyword evidence="1" id="KW-0596">Phosphopantetheine</keyword>
<dbReference type="PROSITE" id="PS00012">
    <property type="entry name" value="PHOSPHOPANTETHEINE"/>
    <property type="match status" value="1"/>
</dbReference>
<dbReference type="InterPro" id="IPR036736">
    <property type="entry name" value="ACP-like_sf"/>
</dbReference>
<dbReference type="PANTHER" id="PTHR45527:SF1">
    <property type="entry name" value="FATTY ACID SYNTHASE"/>
    <property type="match status" value="1"/>
</dbReference>
<proteinExistence type="predicted"/>
<evidence type="ECO:0000259" key="4">
    <source>
        <dbReference type="PROSITE" id="PS50075"/>
    </source>
</evidence>
<accession>A0ABT9L6X7</accession>
<dbReference type="InterPro" id="IPR045851">
    <property type="entry name" value="AMP-bd_C_sf"/>
</dbReference>
<dbReference type="Pfam" id="PF00501">
    <property type="entry name" value="AMP-binding"/>
    <property type="match status" value="1"/>
</dbReference>
<name>A0ABT9L6X7_9ACTN</name>
<protein>
    <submittedName>
        <fullName evidence="5">Amino acid adenylation domain-containing protein</fullName>
    </submittedName>
</protein>
<keyword evidence="2" id="KW-0597">Phosphoprotein</keyword>
<dbReference type="Gene3D" id="3.40.50.12780">
    <property type="entry name" value="N-terminal domain of ligase-like"/>
    <property type="match status" value="1"/>
</dbReference>
<dbReference type="SUPFAM" id="SSF56801">
    <property type="entry name" value="Acetyl-CoA synthetase-like"/>
    <property type="match status" value="1"/>
</dbReference>
<dbReference type="InterPro" id="IPR020845">
    <property type="entry name" value="AMP-binding_CS"/>
</dbReference>
<dbReference type="EMBL" id="JAURUE010000005">
    <property type="protein sequence ID" value="MDP9616466.1"/>
    <property type="molecule type" value="Genomic_DNA"/>
</dbReference>
<dbReference type="Proteomes" id="UP001234880">
    <property type="component" value="Unassembled WGS sequence"/>
</dbReference>
<dbReference type="InterPro" id="IPR006162">
    <property type="entry name" value="Ppantetheine_attach_site"/>
</dbReference>
<organism evidence="5 6">
    <name type="scientific">Streptomyces demainii</name>
    <dbReference type="NCBI Taxonomy" id="588122"/>
    <lineage>
        <taxon>Bacteria</taxon>
        <taxon>Bacillati</taxon>
        <taxon>Actinomycetota</taxon>
        <taxon>Actinomycetes</taxon>
        <taxon>Kitasatosporales</taxon>
        <taxon>Streptomycetaceae</taxon>
        <taxon>Streptomyces</taxon>
    </lineage>
</organism>
<dbReference type="InterPro" id="IPR009081">
    <property type="entry name" value="PP-bd_ACP"/>
</dbReference>
<dbReference type="PROSITE" id="PS00455">
    <property type="entry name" value="AMP_BINDING"/>
    <property type="match status" value="1"/>
</dbReference>
<dbReference type="RefSeq" id="WP_307112430.1">
    <property type="nucleotide sequence ID" value="NZ_JAURUE010000005.1"/>
</dbReference>
<dbReference type="Gene3D" id="1.10.1200.10">
    <property type="entry name" value="ACP-like"/>
    <property type="match status" value="1"/>
</dbReference>
<dbReference type="PANTHER" id="PTHR45527">
    <property type="entry name" value="NONRIBOSOMAL PEPTIDE SYNTHETASE"/>
    <property type="match status" value="1"/>
</dbReference>
<feature type="region of interest" description="Disordered" evidence="3">
    <location>
        <begin position="484"/>
        <end position="503"/>
    </location>
</feature>
<reference evidence="5 6" key="1">
    <citation type="submission" date="2023-07" db="EMBL/GenBank/DDBJ databases">
        <title>Sequencing the genomes of 1000 actinobacteria strains.</title>
        <authorList>
            <person name="Klenk H.-P."/>
        </authorList>
    </citation>
    <scope>NUCLEOTIDE SEQUENCE [LARGE SCALE GENOMIC DNA]</scope>
    <source>
        <strain evidence="5 6">DSM 41600</strain>
    </source>
</reference>
<dbReference type="Pfam" id="PF00550">
    <property type="entry name" value="PP-binding"/>
    <property type="match status" value="1"/>
</dbReference>
<feature type="region of interest" description="Disordered" evidence="3">
    <location>
        <begin position="863"/>
        <end position="882"/>
    </location>
</feature>
<dbReference type="InterPro" id="IPR025110">
    <property type="entry name" value="AMP-bd_C"/>
</dbReference>
<dbReference type="PROSITE" id="PS50075">
    <property type="entry name" value="CARRIER"/>
    <property type="match status" value="1"/>
</dbReference>
<dbReference type="CDD" id="cd17643">
    <property type="entry name" value="A_NRPS_Cytc1-like"/>
    <property type="match status" value="1"/>
</dbReference>
<gene>
    <name evidence="5" type="ORF">JOF35_008824</name>
</gene>
<dbReference type="InterPro" id="IPR010071">
    <property type="entry name" value="AA_adenyl_dom"/>
</dbReference>
<dbReference type="Gene3D" id="3.30.300.30">
    <property type="match status" value="1"/>
</dbReference>
<dbReference type="InterPro" id="IPR042099">
    <property type="entry name" value="ANL_N_sf"/>
</dbReference>
<evidence type="ECO:0000256" key="2">
    <source>
        <dbReference type="ARBA" id="ARBA00022553"/>
    </source>
</evidence>
<evidence type="ECO:0000313" key="6">
    <source>
        <dbReference type="Proteomes" id="UP001234880"/>
    </source>
</evidence>
<comment type="caution">
    <text evidence="5">The sequence shown here is derived from an EMBL/GenBank/DDBJ whole genome shotgun (WGS) entry which is preliminary data.</text>
</comment>
<sequence length="967" mass="103253">MATAPPQPRARAERCHSLTVRCPRSLTTRELHRRRGAGAAAWPLLNGLTLWEVHAPVDSSDAAAESRTHKEAGRPLAASDAPLRAVLVRYTDGVVDLVLVAERSTVPRPLLDQLAAVLVEGPAQVPAGPLAPAAPATGTALPEAAAPSWGLGDPARAAAVGTVCVELSVPDAGVDERLLAAATAVALTRYDDEDIAMVGVLDAQGTAVGRPLAYVLTVDDDLSVANCLERFATGPQLLGATDAGEPPVPRPLVGLVFGPARQGHRYRPCLFPVFPLTFSWERGTNGSFTGVCWYDEGAVDPRIAEGFARHVVHLATRMARCPGTMPLRHIETMTEAEAHDILRLGAVAVPAPDTASTPTAIHQRFAEVARLRPDAVAVTDDRSTLTYRELDERAERLAHRLRALGVPSGTTVGVCLERNATLVVTLLGVLKAGCAYVPMDTRYPEERLRYTATDARVPLVIGDPDTLQKLDGVPVVGTGELLRPAPEAPGQEPGDGRAATATSGDTPAYVIYTSGSTGRPKGVVVPHRNVLALVRATEDDFRLGPDDVWSFFHSSAFDFSVWEIWGCLLTGGRLVVVPYWVTRATDEFHELLAERKVTVLSQTPSAFSQLVEVDRTSSAALAVRLVVFGGEPLDSTALLPWFTRHPHTECRLVNMFGITETTVHVTARTVTPAFAVARSRSVGRALPGWSVSVRDTLGRIVPLGVAGEIWVGGAGVAHGYLGRPELTDERFVTDEASGGRTYRSGDKGRMRPDGSLDHLGRIDNQVKLRGHRIELDEIRNVLLDDPLVSGAVVVLRHAEPGDRAGARIDAYAVIKPGGTPHEVMANAARVLPEYMLPSTLAPVESIPLTLNGKPDVGKLPPPCPLAPAPGGGGGADVPRGTGDDPLADTVLAIWSRHLKAEVRLEDNFFQLGGNSLLVVRMLAELRSEGLPKVSMQDFYRNSGAGQFIELVRRLRWAVAPAADATAQ</sequence>
<dbReference type="NCBIfam" id="TIGR01733">
    <property type="entry name" value="AA-adenyl-dom"/>
    <property type="match status" value="1"/>
</dbReference>
<dbReference type="Pfam" id="PF13193">
    <property type="entry name" value="AMP-binding_C"/>
    <property type="match status" value="1"/>
</dbReference>
<evidence type="ECO:0000256" key="3">
    <source>
        <dbReference type="SAM" id="MobiDB-lite"/>
    </source>
</evidence>
<dbReference type="SUPFAM" id="SSF47336">
    <property type="entry name" value="ACP-like"/>
    <property type="match status" value="1"/>
</dbReference>
<keyword evidence="6" id="KW-1185">Reference proteome</keyword>
<feature type="domain" description="Carrier" evidence="4">
    <location>
        <begin position="881"/>
        <end position="955"/>
    </location>
</feature>
<evidence type="ECO:0000313" key="5">
    <source>
        <dbReference type="EMBL" id="MDP9616466.1"/>
    </source>
</evidence>
<dbReference type="InterPro" id="IPR000873">
    <property type="entry name" value="AMP-dep_synth/lig_dom"/>
</dbReference>
<evidence type="ECO:0000256" key="1">
    <source>
        <dbReference type="ARBA" id="ARBA00022450"/>
    </source>
</evidence>